<dbReference type="InterPro" id="IPR050615">
    <property type="entry name" value="ATP-dep_DNA_Helicase"/>
</dbReference>
<dbReference type="PANTHER" id="PTHR11274:SF0">
    <property type="entry name" value="GENERAL TRANSCRIPTION AND DNA REPAIR FACTOR IIH HELICASE SUBUNIT XPB"/>
    <property type="match status" value="1"/>
</dbReference>
<sequence>MNEDRLVKLNNGETIEIVATFKHYKNEEIIEYLIRTNTGEKYIITQHELLKLKKKNRTTKEKIILYKEYFSGRLDVYAQKWSNGKGYSPALKNWWDFYQARNDERALSQLVKEYEPYSDKTVYDQIVNNDSYHRYGIYPLLKDNCTNLLVFDFDQHESSDPDPREIVKALIKICRKYRIDCLPEISHSGKGYHVWIFFDHVLAENARKLGTLLLLNVLESTDLNLDSFDRMIPNQDSLDKGGFGNLIALPLKWEDVQEKRSIFTDDNLHPTNSNELFDQLALMKKYSKEEVKQLIGNISHDMGLIIDSNLLSSLKQANTYPHTVSGYITGEIFIEKADLTHKEELTLLSLATFSNPEYTKKQRMRMPTWNTPSLITLSTIDRKYLRLPRGCLTELTQKCKCKLKEKFSTITKLDVNFMGSLRKNQQLALNKVLSNSLSMICGHTGFGKTVVSFALIAKRKVPTVIIVPTKSIAKQWQEKGRKFLKISNQPFMELTPTGRKVSKNKIEIITGSRNHPSKLVDIITIQKLGRMTENERIEFFKDYNQVIVDECHHIAAVTFEKILASANCKYIVGLTATPQRKDGLEKILHLRLGPIVYQDDGKLNTENIFLHRYLYPRYTEIRRIDNLPNSYTQKINELIINHDRNELIVKDVKKCLKDKRHILLLSERVEHLKLLYKMLLLEIKDKRIYLVTGSLGNVTKIKLDQPCVVLSTSKYVGEGLDLPELDTLFITLPFSWKGNTKQYLGRLERGLDKKDELRVFDYIDMSDDMFLNMYKKRLSIYKQAGYELVLNTSGNEYQSQYFDYRDYFPTWKNDLAQATSIYMRMKNVTLRLINELLKTNTKADVTLVVPDRIFKKIQGKVEKIKLLKTEQVGNNICIFNDEIYWYGDLNFGDVVKPYMTAVRVYSTNLVRNSKKKR</sequence>
<evidence type="ECO:0000256" key="3">
    <source>
        <dbReference type="ARBA" id="ARBA00022806"/>
    </source>
</evidence>
<dbReference type="Pfam" id="PF04851">
    <property type="entry name" value="ResIII"/>
    <property type="match status" value="1"/>
</dbReference>
<keyword evidence="3" id="KW-0347">Helicase</keyword>
<evidence type="ECO:0000256" key="2">
    <source>
        <dbReference type="ARBA" id="ARBA00022801"/>
    </source>
</evidence>
<organism evidence="6 7">
    <name type="scientific">Lactobacillus kalixensis DSM 16043</name>
    <dbReference type="NCBI Taxonomy" id="1423763"/>
    <lineage>
        <taxon>Bacteria</taxon>
        <taxon>Bacillati</taxon>
        <taxon>Bacillota</taxon>
        <taxon>Bacilli</taxon>
        <taxon>Lactobacillales</taxon>
        <taxon>Lactobacillaceae</taxon>
        <taxon>Lactobacillus</taxon>
    </lineage>
</organism>
<dbReference type="GO" id="GO:0005524">
    <property type="term" value="F:ATP binding"/>
    <property type="evidence" value="ECO:0007669"/>
    <property type="project" value="UniProtKB-KW"/>
</dbReference>
<dbReference type="Proteomes" id="UP000051036">
    <property type="component" value="Unassembled WGS sequence"/>
</dbReference>
<keyword evidence="7" id="KW-1185">Reference proteome</keyword>
<gene>
    <name evidence="6" type="ORF">FC46_GL001409</name>
</gene>
<dbReference type="Pfam" id="PF22548">
    <property type="entry name" value="AEP-TOTE"/>
    <property type="match status" value="1"/>
</dbReference>
<dbReference type="GO" id="GO:0003677">
    <property type="term" value="F:DNA binding"/>
    <property type="evidence" value="ECO:0007669"/>
    <property type="project" value="InterPro"/>
</dbReference>
<feature type="domain" description="Helicase ATP-binding" evidence="5">
    <location>
        <begin position="429"/>
        <end position="596"/>
    </location>
</feature>
<dbReference type="PATRIC" id="fig|1423763.3.peg.1429"/>
<keyword evidence="1" id="KW-0547">Nucleotide-binding</keyword>
<comment type="caution">
    <text evidence="6">The sequence shown here is derived from an EMBL/GenBank/DDBJ whole genome shotgun (WGS) entry which is preliminary data.</text>
</comment>
<dbReference type="InterPro" id="IPR014001">
    <property type="entry name" value="Helicase_ATP-bd"/>
</dbReference>
<evidence type="ECO:0000256" key="1">
    <source>
        <dbReference type="ARBA" id="ARBA00022741"/>
    </source>
</evidence>
<dbReference type="OrthoDB" id="9802848at2"/>
<dbReference type="PROSITE" id="PS51192">
    <property type="entry name" value="HELICASE_ATP_BIND_1"/>
    <property type="match status" value="1"/>
</dbReference>
<evidence type="ECO:0000256" key="4">
    <source>
        <dbReference type="ARBA" id="ARBA00022840"/>
    </source>
</evidence>
<dbReference type="SMART" id="SM00487">
    <property type="entry name" value="DEXDc"/>
    <property type="match status" value="1"/>
</dbReference>
<dbReference type="GO" id="GO:0004386">
    <property type="term" value="F:helicase activity"/>
    <property type="evidence" value="ECO:0007669"/>
    <property type="project" value="UniProtKB-KW"/>
</dbReference>
<protein>
    <submittedName>
        <fullName evidence="6">Type III restriction protein, res subunit</fullName>
    </submittedName>
</protein>
<dbReference type="SUPFAM" id="SSF52540">
    <property type="entry name" value="P-loop containing nucleoside triphosphate hydrolases"/>
    <property type="match status" value="2"/>
</dbReference>
<reference evidence="6 7" key="1">
    <citation type="journal article" date="2015" name="Genome Announc.">
        <title>Expanding the biotechnology potential of lactobacilli through comparative genomics of 213 strains and associated genera.</title>
        <authorList>
            <person name="Sun Z."/>
            <person name="Harris H.M."/>
            <person name="McCann A."/>
            <person name="Guo C."/>
            <person name="Argimon S."/>
            <person name="Zhang W."/>
            <person name="Yang X."/>
            <person name="Jeffery I.B."/>
            <person name="Cooney J.C."/>
            <person name="Kagawa T.F."/>
            <person name="Liu W."/>
            <person name="Song Y."/>
            <person name="Salvetti E."/>
            <person name="Wrobel A."/>
            <person name="Rasinkangas P."/>
            <person name="Parkhill J."/>
            <person name="Rea M.C."/>
            <person name="O'Sullivan O."/>
            <person name="Ritari J."/>
            <person name="Douillard F.P."/>
            <person name="Paul Ross R."/>
            <person name="Yang R."/>
            <person name="Briner A.E."/>
            <person name="Felis G.E."/>
            <person name="de Vos W.M."/>
            <person name="Barrangou R."/>
            <person name="Klaenhammer T.R."/>
            <person name="Caufield P.W."/>
            <person name="Cui Y."/>
            <person name="Zhang H."/>
            <person name="O'Toole P.W."/>
        </authorList>
    </citation>
    <scope>NUCLEOTIDE SEQUENCE [LARGE SCALE GENOMIC DNA]</scope>
    <source>
        <strain evidence="6 7">DSM 16043</strain>
    </source>
</reference>
<evidence type="ECO:0000259" key="5">
    <source>
        <dbReference type="PROSITE" id="PS51192"/>
    </source>
</evidence>
<dbReference type="GO" id="GO:0016787">
    <property type="term" value="F:hydrolase activity"/>
    <property type="evidence" value="ECO:0007669"/>
    <property type="project" value="UniProtKB-KW"/>
</dbReference>
<keyword evidence="4" id="KW-0067">ATP-binding</keyword>
<evidence type="ECO:0000313" key="6">
    <source>
        <dbReference type="EMBL" id="KRL88706.1"/>
    </source>
</evidence>
<dbReference type="CDD" id="cd00525">
    <property type="entry name" value="AE_Prim_S_like"/>
    <property type="match status" value="1"/>
</dbReference>
<dbReference type="InterPro" id="IPR054347">
    <property type="entry name" value="TOTE_primase"/>
</dbReference>
<dbReference type="InterPro" id="IPR006935">
    <property type="entry name" value="Helicase/UvrB_N"/>
</dbReference>
<dbReference type="EMBL" id="AZFM01000042">
    <property type="protein sequence ID" value="KRL88706.1"/>
    <property type="molecule type" value="Genomic_DNA"/>
</dbReference>
<dbReference type="STRING" id="1423763.FC46_GL001409"/>
<keyword evidence="2" id="KW-0378">Hydrolase</keyword>
<evidence type="ECO:0000313" key="7">
    <source>
        <dbReference type="Proteomes" id="UP000051036"/>
    </source>
</evidence>
<dbReference type="InterPro" id="IPR027417">
    <property type="entry name" value="P-loop_NTPase"/>
</dbReference>
<name>A0A0R1UDP0_9LACO</name>
<dbReference type="CDD" id="cd17926">
    <property type="entry name" value="DEXHc_RE"/>
    <property type="match status" value="1"/>
</dbReference>
<proteinExistence type="predicted"/>
<accession>A0A0R1UDP0</accession>
<dbReference type="RefSeq" id="WP_057799879.1">
    <property type="nucleotide sequence ID" value="NZ_AZFM01000042.1"/>
</dbReference>
<dbReference type="Gene3D" id="3.40.50.300">
    <property type="entry name" value="P-loop containing nucleotide triphosphate hydrolases"/>
    <property type="match status" value="2"/>
</dbReference>
<dbReference type="CDD" id="cd18785">
    <property type="entry name" value="SF2_C"/>
    <property type="match status" value="1"/>
</dbReference>
<dbReference type="PANTHER" id="PTHR11274">
    <property type="entry name" value="RAD25/XP-B DNA REPAIR HELICASE"/>
    <property type="match status" value="1"/>
</dbReference>
<dbReference type="AlphaFoldDB" id="A0A0R1UDP0"/>